<reference evidence="1" key="1">
    <citation type="submission" date="2020-11" db="EMBL/GenBank/DDBJ databases">
        <authorList>
            <consortium name="DOE Joint Genome Institute"/>
            <person name="Ahrendt S."/>
            <person name="Riley R."/>
            <person name="Andreopoulos W."/>
            <person name="Labutti K."/>
            <person name="Pangilinan J."/>
            <person name="Ruiz-Duenas F.J."/>
            <person name="Barrasa J.M."/>
            <person name="Sanchez-Garcia M."/>
            <person name="Camarero S."/>
            <person name="Miyauchi S."/>
            <person name="Serrano A."/>
            <person name="Linde D."/>
            <person name="Babiker R."/>
            <person name="Drula E."/>
            <person name="Ayuso-Fernandez I."/>
            <person name="Pacheco R."/>
            <person name="Padilla G."/>
            <person name="Ferreira P."/>
            <person name="Barriuso J."/>
            <person name="Kellner H."/>
            <person name="Castanera R."/>
            <person name="Alfaro M."/>
            <person name="Ramirez L."/>
            <person name="Pisabarro A.G."/>
            <person name="Kuo A."/>
            <person name="Tritt A."/>
            <person name="Lipzen A."/>
            <person name="He G."/>
            <person name="Yan M."/>
            <person name="Ng V."/>
            <person name="Cullen D."/>
            <person name="Martin F."/>
            <person name="Rosso M.-N."/>
            <person name="Henrissat B."/>
            <person name="Hibbett D."/>
            <person name="Martinez A.T."/>
            <person name="Grigoriev I.V."/>
        </authorList>
    </citation>
    <scope>NUCLEOTIDE SEQUENCE</scope>
    <source>
        <strain evidence="1">ATCC 90797</strain>
    </source>
</reference>
<organism evidence="1 2">
    <name type="scientific">Pleurotus eryngii</name>
    <name type="common">Boletus of the steppes</name>
    <dbReference type="NCBI Taxonomy" id="5323"/>
    <lineage>
        <taxon>Eukaryota</taxon>
        <taxon>Fungi</taxon>
        <taxon>Dikarya</taxon>
        <taxon>Basidiomycota</taxon>
        <taxon>Agaricomycotina</taxon>
        <taxon>Agaricomycetes</taxon>
        <taxon>Agaricomycetidae</taxon>
        <taxon>Agaricales</taxon>
        <taxon>Pleurotineae</taxon>
        <taxon>Pleurotaceae</taxon>
        <taxon>Pleurotus</taxon>
    </lineage>
</organism>
<comment type="caution">
    <text evidence="1">The sequence shown here is derived from an EMBL/GenBank/DDBJ whole genome shotgun (WGS) entry which is preliminary data.</text>
</comment>
<proteinExistence type="predicted"/>
<name>A0A9P6DGU7_PLEER</name>
<sequence length="233" mass="26436">MKTSSTSSGSQFMQWSPRSVMVLKNDNLETEAISDSHWDNFLRKQFSLASLARFLDMDLDTLQDVIGKLQAIITITHDTPQFRKSFVDYITDDARSNELCTPPSQGVIAFAVFVHHENTQRLPHTPKFLDRDCHVPRPTGSYTGSCHKVHDMDTGNEEAAAIFNLNLKSEEILPEETLRLMLTTCAKGCVKAYPQRDRMSFQFAKTLLFDLSNNDGICLGNWITTPIYYHPGR</sequence>
<dbReference type="EMBL" id="MU154552">
    <property type="protein sequence ID" value="KAF9496493.1"/>
    <property type="molecule type" value="Genomic_DNA"/>
</dbReference>
<evidence type="ECO:0000313" key="1">
    <source>
        <dbReference type="EMBL" id="KAF9496493.1"/>
    </source>
</evidence>
<evidence type="ECO:0000313" key="2">
    <source>
        <dbReference type="Proteomes" id="UP000807025"/>
    </source>
</evidence>
<dbReference type="Proteomes" id="UP000807025">
    <property type="component" value="Unassembled WGS sequence"/>
</dbReference>
<dbReference type="AlphaFoldDB" id="A0A9P6DGU7"/>
<gene>
    <name evidence="1" type="ORF">BDN71DRAFT_1505792</name>
</gene>
<keyword evidence="2" id="KW-1185">Reference proteome</keyword>
<protein>
    <submittedName>
        <fullName evidence="1">Uncharacterized protein</fullName>
    </submittedName>
</protein>
<accession>A0A9P6DGU7</accession>